<dbReference type="InterPro" id="IPR006145">
    <property type="entry name" value="PsdUridine_synth_RsuA/RluA"/>
</dbReference>
<protein>
    <recommendedName>
        <fullName evidence="6">Pseudouridine synthase</fullName>
        <ecNumber evidence="6">5.4.99.-</ecNumber>
    </recommendedName>
</protein>
<evidence type="ECO:0000313" key="9">
    <source>
        <dbReference type="Proteomes" id="UP000199584"/>
    </source>
</evidence>
<organism evidence="8 9">
    <name type="scientific">Desulfoscipio geothermicus DSM 3669</name>
    <dbReference type="NCBI Taxonomy" id="1121426"/>
    <lineage>
        <taxon>Bacteria</taxon>
        <taxon>Bacillati</taxon>
        <taxon>Bacillota</taxon>
        <taxon>Clostridia</taxon>
        <taxon>Eubacteriales</taxon>
        <taxon>Desulfallaceae</taxon>
        <taxon>Desulfoscipio</taxon>
    </lineage>
</organism>
<comment type="catalytic activity">
    <reaction evidence="1 6">
        <text>a uridine in RNA = a pseudouridine in RNA</text>
        <dbReference type="Rhea" id="RHEA:48348"/>
        <dbReference type="Rhea" id="RHEA-COMP:12068"/>
        <dbReference type="Rhea" id="RHEA-COMP:12069"/>
        <dbReference type="ChEBI" id="CHEBI:65314"/>
        <dbReference type="ChEBI" id="CHEBI:65315"/>
    </reaction>
</comment>
<dbReference type="Gene3D" id="3.30.2350.10">
    <property type="entry name" value="Pseudouridine synthase"/>
    <property type="match status" value="1"/>
</dbReference>
<evidence type="ECO:0000256" key="1">
    <source>
        <dbReference type="ARBA" id="ARBA00000073"/>
    </source>
</evidence>
<accession>A0A1I6DSE8</accession>
<dbReference type="GO" id="GO:0003723">
    <property type="term" value="F:RNA binding"/>
    <property type="evidence" value="ECO:0007669"/>
    <property type="project" value="UniProtKB-KW"/>
</dbReference>
<dbReference type="GO" id="GO:0009982">
    <property type="term" value="F:pseudouridine synthase activity"/>
    <property type="evidence" value="ECO:0007669"/>
    <property type="project" value="InterPro"/>
</dbReference>
<feature type="active site" evidence="4">
    <location>
        <position position="133"/>
    </location>
</feature>
<dbReference type="EMBL" id="FOYM01000016">
    <property type="protein sequence ID" value="SFR08365.1"/>
    <property type="molecule type" value="Genomic_DNA"/>
</dbReference>
<evidence type="ECO:0000256" key="2">
    <source>
        <dbReference type="ARBA" id="ARBA00010876"/>
    </source>
</evidence>
<dbReference type="InterPro" id="IPR020103">
    <property type="entry name" value="PsdUridine_synth_cat_dom_sf"/>
</dbReference>
<dbReference type="SUPFAM" id="SSF55120">
    <property type="entry name" value="Pseudouridine synthase"/>
    <property type="match status" value="1"/>
</dbReference>
<keyword evidence="9" id="KW-1185">Reference proteome</keyword>
<sequence length="294" mass="32095">MQELVYHIDQDDAGGTVGGLLRRKGFSRTLIRGLKRAGEVLLNDVPVYMRERVSAGDVLTVKLPPDGATKLEPERHPLEILYEDADLLAVNKPAGMLVHPVGCEQRGTLANAVLYHWRVRGVEARFRPVYRLDRDTSGIVLVAVGHFAAQQLARQLTTGTLCRRYLAVVEGLPGSRGTIDLPLALQPGATARWMVAPGGKRAVTHYRVVRKLRGAALLSLELETGRTHQIRVHMSHGGHPLVGDALYGGDTALLDRQALHAAFIAFNHPRTGVPVKLCSPLPADMRGLVQQLLP</sequence>
<dbReference type="PANTHER" id="PTHR21600:SF44">
    <property type="entry name" value="RIBOSOMAL LARGE SUBUNIT PSEUDOURIDINE SYNTHASE D"/>
    <property type="match status" value="1"/>
</dbReference>
<dbReference type="InterPro" id="IPR050188">
    <property type="entry name" value="RluA_PseudoU_synthase"/>
</dbReference>
<dbReference type="STRING" id="39060.SAMN05660706_11669"/>
<dbReference type="PROSITE" id="PS01129">
    <property type="entry name" value="PSI_RLU"/>
    <property type="match status" value="1"/>
</dbReference>
<dbReference type="RefSeq" id="WP_092483904.1">
    <property type="nucleotide sequence ID" value="NZ_FOYM01000016.1"/>
</dbReference>
<name>A0A1I6DSE8_9FIRM</name>
<dbReference type="AlphaFoldDB" id="A0A1I6DSE8"/>
<dbReference type="EC" id="5.4.99.-" evidence="6"/>
<dbReference type="GO" id="GO:0000455">
    <property type="term" value="P:enzyme-directed rRNA pseudouridine synthesis"/>
    <property type="evidence" value="ECO:0007669"/>
    <property type="project" value="TreeGrafter"/>
</dbReference>
<dbReference type="Proteomes" id="UP000199584">
    <property type="component" value="Unassembled WGS sequence"/>
</dbReference>
<dbReference type="GO" id="GO:0140098">
    <property type="term" value="F:catalytic activity, acting on RNA"/>
    <property type="evidence" value="ECO:0007669"/>
    <property type="project" value="UniProtKB-ARBA"/>
</dbReference>
<keyword evidence="5" id="KW-0694">RNA-binding</keyword>
<evidence type="ECO:0000256" key="3">
    <source>
        <dbReference type="ARBA" id="ARBA00023235"/>
    </source>
</evidence>
<dbReference type="Pfam" id="PF00849">
    <property type="entry name" value="PseudoU_synth_2"/>
    <property type="match status" value="1"/>
</dbReference>
<comment type="similarity">
    <text evidence="2 6">Belongs to the pseudouridine synthase RluA family.</text>
</comment>
<proteinExistence type="inferred from homology"/>
<dbReference type="CDD" id="cd02869">
    <property type="entry name" value="PseudoU_synth_RluA_like"/>
    <property type="match status" value="1"/>
</dbReference>
<keyword evidence="3 6" id="KW-0413">Isomerase</keyword>
<evidence type="ECO:0000313" key="8">
    <source>
        <dbReference type="EMBL" id="SFR08365.1"/>
    </source>
</evidence>
<dbReference type="OrthoDB" id="9807829at2"/>
<dbReference type="NCBIfam" id="TIGR00005">
    <property type="entry name" value="rluA_subfam"/>
    <property type="match status" value="1"/>
</dbReference>
<evidence type="ECO:0000256" key="5">
    <source>
        <dbReference type="PROSITE-ProRule" id="PRU00182"/>
    </source>
</evidence>
<reference evidence="9" key="1">
    <citation type="submission" date="2016-10" db="EMBL/GenBank/DDBJ databases">
        <authorList>
            <person name="Varghese N."/>
            <person name="Submissions S."/>
        </authorList>
    </citation>
    <scope>NUCLEOTIDE SEQUENCE [LARGE SCALE GENOMIC DNA]</scope>
    <source>
        <strain evidence="9">DSM 3669</strain>
    </source>
</reference>
<dbReference type="PANTHER" id="PTHR21600">
    <property type="entry name" value="MITOCHONDRIAL RNA PSEUDOURIDINE SYNTHASE"/>
    <property type="match status" value="1"/>
</dbReference>
<dbReference type="PROSITE" id="PS50889">
    <property type="entry name" value="S4"/>
    <property type="match status" value="1"/>
</dbReference>
<evidence type="ECO:0000259" key="7">
    <source>
        <dbReference type="Pfam" id="PF00849"/>
    </source>
</evidence>
<evidence type="ECO:0000256" key="4">
    <source>
        <dbReference type="PIRSR" id="PIRSR606225-1"/>
    </source>
</evidence>
<dbReference type="InterPro" id="IPR006224">
    <property type="entry name" value="PsdUridine_synth_RluA-like_CS"/>
</dbReference>
<feature type="domain" description="Pseudouridine synthase RsuA/RluA-like" evidence="7">
    <location>
        <begin position="86"/>
        <end position="236"/>
    </location>
</feature>
<gene>
    <name evidence="8" type="ORF">SAMN05660706_11669</name>
</gene>
<evidence type="ECO:0000256" key="6">
    <source>
        <dbReference type="RuleBase" id="RU362028"/>
    </source>
</evidence>
<dbReference type="InterPro" id="IPR006225">
    <property type="entry name" value="PsdUridine_synth_RluC/D"/>
</dbReference>
<comment type="function">
    <text evidence="6">Responsible for synthesis of pseudouridine from uracil.</text>
</comment>